<dbReference type="AlphaFoldDB" id="A0A0N5CMY6"/>
<dbReference type="SMART" id="SM00320">
    <property type="entry name" value="WD40"/>
    <property type="match status" value="5"/>
</dbReference>
<dbReference type="InterPro" id="IPR050505">
    <property type="entry name" value="WDR55/POC1"/>
</dbReference>
<dbReference type="Gene3D" id="2.130.10.10">
    <property type="entry name" value="YVTN repeat-like/Quinoprotein amine dehydrogenase"/>
    <property type="match status" value="1"/>
</dbReference>
<dbReference type="OrthoDB" id="17410at2759"/>
<proteinExistence type="predicted"/>
<keyword evidence="1" id="KW-0853">WD repeat</keyword>
<evidence type="ECO:0000313" key="5">
    <source>
        <dbReference type="WBParaSite" id="TCLT_0000152701-mRNA-1"/>
    </source>
</evidence>
<gene>
    <name evidence="3" type="ORF">TCLT_LOCUS1528</name>
</gene>
<evidence type="ECO:0000256" key="1">
    <source>
        <dbReference type="ARBA" id="ARBA00022574"/>
    </source>
</evidence>
<dbReference type="InterPro" id="IPR001680">
    <property type="entry name" value="WD40_rpt"/>
</dbReference>
<sequence>MVILDEKSCDKGSYESYKIIQKISRAHERAVIGVAYVQDTDSQQEYLVTCAQESLKIWLVDANDPGLLIEKLEIKEWRSGVQDFDVTSDGKMIAVVGTDSTIHIYKLSFSDYSHTSETFYEGFMQQWFVKIAPKATHLVTVNFSGLIMVVSTSGKVQGSFNFNEARQISSLTYSPDGQSIAIATNEGIVTIVSVATLETRFYFEGSHAIKVRAVCFSPTSDHLLTGSDDKIVKLHMISANKAQLVRSFCGHRSCVTMVKYHSQDPKMYIYCYLEIIILFASSSNDGCVIVWSTTQHHPLHIFQGDHEGVVSFTIN</sequence>
<protein>
    <submittedName>
        <fullName evidence="5">WD_REPEATS_REGION domain-containing protein</fullName>
    </submittedName>
</protein>
<dbReference type="PANTHER" id="PTHR44019">
    <property type="entry name" value="WD REPEAT-CONTAINING PROTEIN 55"/>
    <property type="match status" value="1"/>
</dbReference>
<dbReference type="Proteomes" id="UP000276776">
    <property type="component" value="Unassembled WGS sequence"/>
</dbReference>
<dbReference type="InterPro" id="IPR036322">
    <property type="entry name" value="WD40_repeat_dom_sf"/>
</dbReference>
<accession>A0A0N5CMY6</accession>
<evidence type="ECO:0000256" key="2">
    <source>
        <dbReference type="ARBA" id="ARBA00022737"/>
    </source>
</evidence>
<evidence type="ECO:0000313" key="3">
    <source>
        <dbReference type="EMBL" id="VDM97018.1"/>
    </source>
</evidence>
<reference evidence="3 4" key="2">
    <citation type="submission" date="2018-11" db="EMBL/GenBank/DDBJ databases">
        <authorList>
            <consortium name="Pathogen Informatics"/>
        </authorList>
    </citation>
    <scope>NUCLEOTIDE SEQUENCE [LARGE SCALE GENOMIC DNA]</scope>
</reference>
<keyword evidence="4" id="KW-1185">Reference proteome</keyword>
<dbReference type="WBParaSite" id="TCLT_0000152701-mRNA-1">
    <property type="protein sequence ID" value="TCLT_0000152701-mRNA-1"/>
    <property type="gene ID" value="TCLT_0000152701"/>
</dbReference>
<dbReference type="OMA" id="HKYEVHS"/>
<dbReference type="STRING" id="103827.A0A0N5CMY6"/>
<organism evidence="5">
    <name type="scientific">Thelazia callipaeda</name>
    <name type="common">Oriental eyeworm</name>
    <name type="synonym">Parasitic nematode</name>
    <dbReference type="NCBI Taxonomy" id="103827"/>
    <lineage>
        <taxon>Eukaryota</taxon>
        <taxon>Metazoa</taxon>
        <taxon>Ecdysozoa</taxon>
        <taxon>Nematoda</taxon>
        <taxon>Chromadorea</taxon>
        <taxon>Rhabditida</taxon>
        <taxon>Spirurina</taxon>
        <taxon>Spiruromorpha</taxon>
        <taxon>Thelazioidea</taxon>
        <taxon>Thelaziidae</taxon>
        <taxon>Thelazia</taxon>
    </lineage>
</organism>
<dbReference type="PANTHER" id="PTHR44019:SF8">
    <property type="entry name" value="POC1 CENTRIOLAR PROTEIN HOMOLOG"/>
    <property type="match status" value="1"/>
</dbReference>
<reference evidence="5" key="1">
    <citation type="submission" date="2017-02" db="UniProtKB">
        <authorList>
            <consortium name="WormBaseParasite"/>
        </authorList>
    </citation>
    <scope>IDENTIFICATION</scope>
</reference>
<dbReference type="SUPFAM" id="SSF50978">
    <property type="entry name" value="WD40 repeat-like"/>
    <property type="match status" value="1"/>
</dbReference>
<keyword evidence="2" id="KW-0677">Repeat</keyword>
<dbReference type="EMBL" id="UYYF01000203">
    <property type="protein sequence ID" value="VDM97018.1"/>
    <property type="molecule type" value="Genomic_DNA"/>
</dbReference>
<evidence type="ECO:0000313" key="4">
    <source>
        <dbReference type="Proteomes" id="UP000276776"/>
    </source>
</evidence>
<dbReference type="Pfam" id="PF00400">
    <property type="entry name" value="WD40"/>
    <property type="match status" value="2"/>
</dbReference>
<dbReference type="InterPro" id="IPR015943">
    <property type="entry name" value="WD40/YVTN_repeat-like_dom_sf"/>
</dbReference>
<name>A0A0N5CMY6_THECL</name>